<dbReference type="GeneID" id="4851891"/>
<evidence type="ECO:0000313" key="3">
    <source>
        <dbReference type="Proteomes" id="UP000002258"/>
    </source>
</evidence>
<dbReference type="HOGENOM" id="CLU_781005_0_0_1"/>
<feature type="compositionally biased region" description="Polar residues" evidence="1">
    <location>
        <begin position="255"/>
        <end position="272"/>
    </location>
</feature>
<dbReference type="AlphaFoldDB" id="A3GHZ2"/>
<feature type="region of interest" description="Disordered" evidence="1">
    <location>
        <begin position="207"/>
        <end position="234"/>
    </location>
</feature>
<reference evidence="2 3" key="1">
    <citation type="journal article" date="2007" name="Nat. Biotechnol.">
        <title>Genome sequence of the lignocellulose-bioconverting and xylose-fermenting yeast Pichia stipitis.</title>
        <authorList>
            <person name="Jeffries T.W."/>
            <person name="Grigoriev I.V."/>
            <person name="Grimwood J."/>
            <person name="Laplaza J.M."/>
            <person name="Aerts A."/>
            <person name="Salamov A."/>
            <person name="Schmutz J."/>
            <person name="Lindquist E."/>
            <person name="Dehal P."/>
            <person name="Shapiro H."/>
            <person name="Jin Y.S."/>
            <person name="Passoth V."/>
            <person name="Richardson P.M."/>
        </authorList>
    </citation>
    <scope>NUCLEOTIDE SEQUENCE [LARGE SCALE GENOMIC DNA]</scope>
    <source>
        <strain evidence="3">ATCC 58785 / CBS 6054 / NBRC 10063 / NRRL Y-11545</strain>
    </source>
</reference>
<feature type="compositionally biased region" description="Basic residues" evidence="1">
    <location>
        <begin position="346"/>
        <end position="355"/>
    </location>
</feature>
<comment type="caution">
    <text evidence="2">The sequence shown here is derived from an EMBL/GenBank/DDBJ whole genome shotgun (WGS) entry which is preliminary data.</text>
</comment>
<evidence type="ECO:0000313" key="2">
    <source>
        <dbReference type="EMBL" id="EAZ63140.2"/>
    </source>
</evidence>
<feature type="region of interest" description="Disordered" evidence="1">
    <location>
        <begin position="255"/>
        <end position="287"/>
    </location>
</feature>
<sequence length="355" mass="39866">MGFAVGGCLMETPHRLGVASLQELRDPALINRYQPSSLLLKRRFSRDDFVDVRDNFDFISMKSVPDEGEVPSKYSLLPPTSTSPILQNPPLRKRDVVLKFLTRFTRRTKPPTKNEQSPFGSSLAMSNPLLSAEKLSLITSTSSPFLDSLYPSRSKSSIKFKQDTVEDIQKTRDSFNIWGRQPSANQPERNNSVWSLEVITSRSRRRNNRRYQDFPSLSPSNGDVARPSINSVTNGATEPVVVHTSVEMQPNINHLPQESDFVSPTHIQSRSNPPTTSPRRGGSGSGFSQFEYIDVISAPSPLENQSSKEVQDEDSDSDSYYSFQKSPLMLLRPSRTDSVVGQLRSTLHRQRTTQT</sequence>
<gene>
    <name evidence="2" type="ORF">PICST_29159</name>
</gene>
<dbReference type="RefSeq" id="XP_001387163.2">
    <property type="nucleotide sequence ID" value="XM_001387126.1"/>
</dbReference>
<keyword evidence="3" id="KW-1185">Reference proteome</keyword>
<dbReference type="Proteomes" id="UP000002258">
    <property type="component" value="Chromosome 1"/>
</dbReference>
<dbReference type="KEGG" id="pic:PICST_29159"/>
<feature type="region of interest" description="Disordered" evidence="1">
    <location>
        <begin position="299"/>
        <end position="355"/>
    </location>
</feature>
<name>A3GHZ2_PICST</name>
<protein>
    <submittedName>
        <fullName evidence="2">Uncharacterized protein</fullName>
    </submittedName>
</protein>
<dbReference type="InParanoid" id="A3GHZ2"/>
<proteinExistence type="predicted"/>
<accession>A3GHZ2</accession>
<dbReference type="EMBL" id="AAVQ01000002">
    <property type="protein sequence ID" value="EAZ63140.2"/>
    <property type="molecule type" value="Genomic_DNA"/>
</dbReference>
<organism evidence="2 3">
    <name type="scientific">Scheffersomyces stipitis (strain ATCC 58785 / CBS 6054 / NBRC 10063 / NRRL Y-11545)</name>
    <name type="common">Yeast</name>
    <name type="synonym">Pichia stipitis</name>
    <dbReference type="NCBI Taxonomy" id="322104"/>
    <lineage>
        <taxon>Eukaryota</taxon>
        <taxon>Fungi</taxon>
        <taxon>Dikarya</taxon>
        <taxon>Ascomycota</taxon>
        <taxon>Saccharomycotina</taxon>
        <taxon>Pichiomycetes</taxon>
        <taxon>Debaryomycetaceae</taxon>
        <taxon>Scheffersomyces</taxon>
    </lineage>
</organism>
<feature type="compositionally biased region" description="Polar residues" evidence="1">
    <location>
        <begin position="336"/>
        <end position="345"/>
    </location>
</feature>
<evidence type="ECO:0000256" key="1">
    <source>
        <dbReference type="SAM" id="MobiDB-lite"/>
    </source>
</evidence>